<evidence type="ECO:0000313" key="2">
    <source>
        <dbReference type="Proteomes" id="UP000299102"/>
    </source>
</evidence>
<organism evidence="1 2">
    <name type="scientific">Eumeta variegata</name>
    <name type="common">Bagworm moth</name>
    <name type="synonym">Eumeta japonica</name>
    <dbReference type="NCBI Taxonomy" id="151549"/>
    <lineage>
        <taxon>Eukaryota</taxon>
        <taxon>Metazoa</taxon>
        <taxon>Ecdysozoa</taxon>
        <taxon>Arthropoda</taxon>
        <taxon>Hexapoda</taxon>
        <taxon>Insecta</taxon>
        <taxon>Pterygota</taxon>
        <taxon>Neoptera</taxon>
        <taxon>Endopterygota</taxon>
        <taxon>Lepidoptera</taxon>
        <taxon>Glossata</taxon>
        <taxon>Ditrysia</taxon>
        <taxon>Tineoidea</taxon>
        <taxon>Psychidae</taxon>
        <taxon>Oiketicinae</taxon>
        <taxon>Eumeta</taxon>
    </lineage>
</organism>
<evidence type="ECO:0000313" key="1">
    <source>
        <dbReference type="EMBL" id="GBP88045.1"/>
    </source>
</evidence>
<proteinExistence type="predicted"/>
<protein>
    <submittedName>
        <fullName evidence="1">Uncharacterized protein</fullName>
    </submittedName>
</protein>
<keyword evidence="2" id="KW-1185">Reference proteome</keyword>
<accession>A0A4C1ZNC4</accession>
<gene>
    <name evidence="1" type="ORF">EVAR_60057_1</name>
</gene>
<sequence length="120" mass="13806">MVTLPAYPRIISKHLELGQPGFRVCRGKSDNFPREKVAIFISNNNKTRKTPIQISSNRNPWGPFRQYPCELSMHTITMYEHTSCTLKAPSSRNELLIHENASMRPVAQHWLSNLRLSSND</sequence>
<name>A0A4C1ZNC4_EUMVA</name>
<reference evidence="1 2" key="1">
    <citation type="journal article" date="2019" name="Commun. Biol.">
        <title>The bagworm genome reveals a unique fibroin gene that provides high tensile strength.</title>
        <authorList>
            <person name="Kono N."/>
            <person name="Nakamura H."/>
            <person name="Ohtoshi R."/>
            <person name="Tomita M."/>
            <person name="Numata K."/>
            <person name="Arakawa K."/>
        </authorList>
    </citation>
    <scope>NUCLEOTIDE SEQUENCE [LARGE SCALE GENOMIC DNA]</scope>
</reference>
<dbReference type="Proteomes" id="UP000299102">
    <property type="component" value="Unassembled WGS sequence"/>
</dbReference>
<dbReference type="EMBL" id="BGZK01001902">
    <property type="protein sequence ID" value="GBP88045.1"/>
    <property type="molecule type" value="Genomic_DNA"/>
</dbReference>
<dbReference type="AlphaFoldDB" id="A0A4C1ZNC4"/>
<comment type="caution">
    <text evidence="1">The sequence shown here is derived from an EMBL/GenBank/DDBJ whole genome shotgun (WGS) entry which is preliminary data.</text>
</comment>